<dbReference type="PATRIC" id="fig|1261.5.peg.458"/>
<dbReference type="Pfam" id="PF04122">
    <property type="entry name" value="CW_binding_2"/>
    <property type="match status" value="3"/>
</dbReference>
<reference evidence="2 3" key="1">
    <citation type="submission" date="2016-02" db="EMBL/GenBank/DDBJ databases">
        <authorList>
            <person name="Wen L."/>
            <person name="He K."/>
            <person name="Yang H."/>
        </authorList>
    </citation>
    <scope>NUCLEOTIDE SEQUENCE [LARGE SCALE GENOMIC DNA]</scope>
    <source>
        <strain evidence="2 3">MJR8628A</strain>
    </source>
</reference>
<dbReference type="STRING" id="1261.HMPREF3195_00452"/>
<dbReference type="EMBL" id="LSQZ01000015">
    <property type="protein sequence ID" value="KXI13981.1"/>
    <property type="molecule type" value="Genomic_DNA"/>
</dbReference>
<feature type="signal peptide" evidence="1">
    <location>
        <begin position="1"/>
        <end position="25"/>
    </location>
</feature>
<dbReference type="PANTHER" id="PTHR30032">
    <property type="entry name" value="N-ACETYLMURAMOYL-L-ALANINE AMIDASE-RELATED"/>
    <property type="match status" value="1"/>
</dbReference>
<dbReference type="InterPro" id="IPR051922">
    <property type="entry name" value="Bact_Sporulation_Assoc"/>
</dbReference>
<dbReference type="AlphaFoldDB" id="A0A135YXA2"/>
<accession>A0A135YXA2</accession>
<dbReference type="PANTHER" id="PTHR30032:SF1">
    <property type="entry name" value="N-ACETYLMURAMOYL-L-ALANINE AMIDASE LYTC"/>
    <property type="match status" value="1"/>
</dbReference>
<comment type="caution">
    <text evidence="2">The sequence shown here is derived from an EMBL/GenBank/DDBJ whole genome shotgun (WGS) entry which is preliminary data.</text>
</comment>
<dbReference type="InterPro" id="IPR037250">
    <property type="entry name" value="NEAT_dom_sf"/>
</dbReference>
<dbReference type="eggNOG" id="COG3266">
    <property type="taxonomic scope" value="Bacteria"/>
</dbReference>
<dbReference type="Proteomes" id="UP000070326">
    <property type="component" value="Unassembled WGS sequence"/>
</dbReference>
<evidence type="ECO:0000256" key="1">
    <source>
        <dbReference type="SAM" id="SignalP"/>
    </source>
</evidence>
<evidence type="ECO:0000313" key="2">
    <source>
        <dbReference type="EMBL" id="KXI13981.1"/>
    </source>
</evidence>
<gene>
    <name evidence="2" type="ORF">HMPREF3195_00452</name>
</gene>
<sequence>MNKNFKTIMCATIAVASATSVAGFAGNISADEVANAAVEYSVPVYLKHANEDKKSMGNKAIVGNAKVIEKDGKSTIYIQVKGLSFMGMFGHLWGMNVYESGFDSSTKPAIVEKMVKDKGLDGKDRDFPSIIKIERNAQKEDSIYINVEVDAMDAIASDGARSYDKIKKGAGTQKAIIKLDYSKAKKVGEEKPSTNAQVSRIAGSNRFATAAKISESTYQSADTVVLANGRKEADALAAAPLAALNKAPILLTEANVLKTEAENEIKRLGAKNVIIAGGNGSVSPQVEAKLVAMGLKVERIAGSNRYSTSLAIAQKVREKSTNKDQAILVNGKQSADALAVSSLAVKDTTPIVLAEANNIPADTLKALDSWSLARLTVVGGTNSVSDSVKSSVKAKESVRIAGKSRYATSVAVAKVAYPEAKSLMVANGKIAADALAAGVATSNMNSPIVLVDGVNSNPELNAFVKANQIEKLILVGGQTSVSDSVVKNIYK</sequence>
<dbReference type="InterPro" id="IPR007253">
    <property type="entry name" value="Cell_wall-bd_2"/>
</dbReference>
<dbReference type="Gene3D" id="2.60.40.1850">
    <property type="match status" value="1"/>
</dbReference>
<dbReference type="RefSeq" id="WP_061101658.1">
    <property type="nucleotide sequence ID" value="NZ_KQ961792.1"/>
</dbReference>
<proteinExistence type="predicted"/>
<keyword evidence="1" id="KW-0732">Signal</keyword>
<protein>
    <submittedName>
        <fullName evidence="2">Iron transport-associated domain protein</fullName>
    </submittedName>
</protein>
<organism evidence="2 3">
    <name type="scientific">Peptostreptococcus anaerobius</name>
    <dbReference type="NCBI Taxonomy" id="1261"/>
    <lineage>
        <taxon>Bacteria</taxon>
        <taxon>Bacillati</taxon>
        <taxon>Bacillota</taxon>
        <taxon>Clostridia</taxon>
        <taxon>Peptostreptococcales</taxon>
        <taxon>Peptostreptococcaceae</taxon>
        <taxon>Peptostreptococcus</taxon>
    </lineage>
</organism>
<dbReference type="Gene3D" id="3.40.50.12090">
    <property type="match status" value="2"/>
</dbReference>
<dbReference type="SUPFAM" id="SSF158911">
    <property type="entry name" value="NEAT domain-like"/>
    <property type="match status" value="1"/>
</dbReference>
<feature type="chain" id="PRO_5039032140" evidence="1">
    <location>
        <begin position="26"/>
        <end position="491"/>
    </location>
</feature>
<evidence type="ECO:0000313" key="3">
    <source>
        <dbReference type="Proteomes" id="UP000070326"/>
    </source>
</evidence>
<name>A0A135YXA2_9FIRM</name>